<reference evidence="3 4" key="1">
    <citation type="submission" date="2019-10" db="EMBL/GenBank/DDBJ databases">
        <authorList>
            <person name="Palmer J.M."/>
        </authorList>
    </citation>
    <scope>NUCLEOTIDE SEQUENCE [LARGE SCALE GENOMIC DNA]</scope>
    <source>
        <strain evidence="3 4">TWF718</strain>
    </source>
</reference>
<protein>
    <submittedName>
        <fullName evidence="3">Uncharacterized protein</fullName>
    </submittedName>
</protein>
<evidence type="ECO:0000313" key="3">
    <source>
        <dbReference type="EMBL" id="KAK6337121.1"/>
    </source>
</evidence>
<evidence type="ECO:0000313" key="4">
    <source>
        <dbReference type="Proteomes" id="UP001313282"/>
    </source>
</evidence>
<comment type="caution">
    <text evidence="3">The sequence shown here is derived from an EMBL/GenBank/DDBJ whole genome shotgun (WGS) entry which is preliminary data.</text>
</comment>
<dbReference type="Proteomes" id="UP001313282">
    <property type="component" value="Unassembled WGS sequence"/>
</dbReference>
<feature type="region of interest" description="Disordered" evidence="1">
    <location>
        <begin position="459"/>
        <end position="511"/>
    </location>
</feature>
<feature type="region of interest" description="Disordered" evidence="1">
    <location>
        <begin position="309"/>
        <end position="353"/>
    </location>
</feature>
<keyword evidence="4" id="KW-1185">Reference proteome</keyword>
<feature type="region of interest" description="Disordered" evidence="1">
    <location>
        <begin position="59"/>
        <end position="153"/>
    </location>
</feature>
<feature type="compositionally biased region" description="Gly residues" evidence="1">
    <location>
        <begin position="61"/>
        <end position="98"/>
    </location>
</feature>
<feature type="compositionally biased region" description="Gly residues" evidence="1">
    <location>
        <begin position="338"/>
        <end position="349"/>
    </location>
</feature>
<keyword evidence="2" id="KW-0732">Signal</keyword>
<feature type="compositionally biased region" description="Low complexity" evidence="1">
    <location>
        <begin position="459"/>
        <end position="509"/>
    </location>
</feature>
<gene>
    <name evidence="3" type="ORF">TWF718_009906</name>
</gene>
<accession>A0AAN8RAV7</accession>
<feature type="compositionally biased region" description="Low complexity" evidence="1">
    <location>
        <begin position="111"/>
        <end position="130"/>
    </location>
</feature>
<evidence type="ECO:0000256" key="2">
    <source>
        <dbReference type="SAM" id="SignalP"/>
    </source>
</evidence>
<organism evidence="3 4">
    <name type="scientific">Orbilia javanica</name>
    <dbReference type="NCBI Taxonomy" id="47235"/>
    <lineage>
        <taxon>Eukaryota</taxon>
        <taxon>Fungi</taxon>
        <taxon>Dikarya</taxon>
        <taxon>Ascomycota</taxon>
        <taxon>Pezizomycotina</taxon>
        <taxon>Orbiliomycetes</taxon>
        <taxon>Orbiliales</taxon>
        <taxon>Orbiliaceae</taxon>
        <taxon>Orbilia</taxon>
    </lineage>
</organism>
<feature type="compositionally biased region" description="Polar residues" evidence="1">
    <location>
        <begin position="309"/>
        <end position="321"/>
    </location>
</feature>
<sequence length="1442" mass="151079">MKSNLTNIWVFVLVLVQVSAAVRYLDVHGPRRPRDTITTTITDVTTLYWTQTESCGSTATAGGGNGGSSGGGGGGGTNGGSSGGGGTSGGRTGTGGTGSSAATSTGGGSGNPTATSSGGVTSTRPSSTITGSGGTTGTRTSSPISITSSPTTTEATERFRLVATAEDGSLSYIAVNSANFAVVTDSPPPYYFKFDEFGTVRELSSDPKSLFGVITSGRKRSLLKRQSRVGYIGGAPVVPAGALGNFSIVLSDNIDFFEIELRVEGVLAQLGTYCTPSDAPSNALAILLGLIPSELNCTRLRLGGFRPNVNPSTIRSSQNTASGTGTGTGTGTNTNTGTGTGTGSNGGTSGTACATPIPENADLQCRGSDSSTGHTANGREFLLCQGEVRLLSSRLRTLDDVAYLFCPLECGNDLECVGFIYDRLQSKCFLLSDIAGGAVIHPNYYMGIMKCNDLTINPSSTTSSSTENGGSSSASESSSSASSSDSGSSSQSSSSSDTASSSSASPSASVTPVPKCYNFISDNNDWVCEQGATSAISSTVIATTSATVAYAAALCYNTQGVSLPASTSVKDCIDKCIALGSDGCKMFTVDSVGQCVTLGTVDNGLWNNAQNSADNLVGGMLCDDFGSPKVCWQPVTATSSYQCPSGYTVAQYNATGDQLLDVCLPAAYDASTSEATVAACVQKCFSEYACIGFSINPDQSQPCTTFAIDEEIDAALSTIKGFNLPNYVLALVRCKDRRAILGDCVDDLGSFAYERCETFASIVEEELGDGRSVRMCRYENRGITTVFSTITTSTALYCAQYCGLLESCDVFTWNKATGLCNAGTGLASASTAQVDMNVLTGWTVCELRTEHGCVTPNALAARTCDTGSTTGFGYAPDDRSFRICTADEYTGSTEMSQTNLLKTVTECAYYCTIQGDGCTYFTWNSATSVCYIYSAFGTRNANAPKGTVSGWTLCDDNKPGTCASGYESNRLNSRLCPDNTEILIQNAGTGSFGNYRVCRDSTLTGLQVPNSMTDTTVSLFRSCEQLCEQTYECLFWAMRLTDILDQRGVCNVYIRPGTTMVRDATSPGVLNIGYPLCVPIQGDTGQAPSCSDPTSYESLRCYGSYGDMISATVSFTSNGKLYRWCSGQSNSMESGGTTFSPIRTLGSMLYSTACADQCVTISGCISYIWDSVGATCQFYTTGQMGTPIPDYSIIQGWFICDTESSPLTCPNYRSTNVGFTCGVGQYFEYGYLVTGEVYMICGPGSGIQNPSLNLIKTIALLGSDGVAACAEFCNLVRAATSVSSRCSFWTVNSAKTQCSIYSEFGSNQWTDATGAYSGYSVCDTSYESSCPDPLVSSNRNQGCLNGNTDVYASTNSLRMGLQCSGQLHDIGNSGVSLYNYATKDACRLACFDSVLCAGYLWNGIDGDDGSRACWHVSVFSAPSNVETSSIWTTGYVKCSNPS</sequence>
<dbReference type="Gene3D" id="3.50.4.10">
    <property type="entry name" value="Hepatocyte Growth Factor"/>
    <property type="match status" value="1"/>
</dbReference>
<evidence type="ECO:0000256" key="1">
    <source>
        <dbReference type="SAM" id="MobiDB-lite"/>
    </source>
</evidence>
<feature type="compositionally biased region" description="Low complexity" evidence="1">
    <location>
        <begin position="137"/>
        <end position="153"/>
    </location>
</feature>
<dbReference type="EMBL" id="JAVHNR010000007">
    <property type="protein sequence ID" value="KAK6337121.1"/>
    <property type="molecule type" value="Genomic_DNA"/>
</dbReference>
<name>A0AAN8RAV7_9PEZI</name>
<proteinExistence type="predicted"/>
<feature type="signal peptide" evidence="2">
    <location>
        <begin position="1"/>
        <end position="20"/>
    </location>
</feature>
<feature type="chain" id="PRO_5043003755" evidence="2">
    <location>
        <begin position="21"/>
        <end position="1442"/>
    </location>
</feature>